<dbReference type="InterPro" id="IPR011701">
    <property type="entry name" value="MFS"/>
</dbReference>
<dbReference type="SUPFAM" id="SSF103473">
    <property type="entry name" value="MFS general substrate transporter"/>
    <property type="match status" value="1"/>
</dbReference>
<evidence type="ECO:0000313" key="8">
    <source>
        <dbReference type="Proteomes" id="UP000434850"/>
    </source>
</evidence>
<feature type="transmembrane region" description="Helical" evidence="5">
    <location>
        <begin position="358"/>
        <end position="376"/>
    </location>
</feature>
<feature type="transmembrane region" description="Helical" evidence="5">
    <location>
        <begin position="12"/>
        <end position="30"/>
    </location>
</feature>
<dbReference type="AlphaFoldDB" id="A0A6I4ID31"/>
<dbReference type="EMBL" id="WQLA01000008">
    <property type="protein sequence ID" value="MVN93072.1"/>
    <property type="molecule type" value="Genomic_DNA"/>
</dbReference>
<evidence type="ECO:0000256" key="5">
    <source>
        <dbReference type="SAM" id="Phobius"/>
    </source>
</evidence>
<accession>A0A6I4ID31</accession>
<feature type="transmembrane region" description="Helical" evidence="5">
    <location>
        <begin position="164"/>
        <end position="183"/>
    </location>
</feature>
<keyword evidence="2 5" id="KW-0812">Transmembrane</keyword>
<comment type="caution">
    <text evidence="7">The sequence shown here is derived from an EMBL/GenBank/DDBJ whole genome shotgun (WGS) entry which is preliminary data.</text>
</comment>
<feature type="domain" description="Major facilitator superfamily (MFS) profile" evidence="6">
    <location>
        <begin position="12"/>
        <end position="381"/>
    </location>
</feature>
<keyword evidence="3 5" id="KW-1133">Transmembrane helix</keyword>
<evidence type="ECO:0000256" key="3">
    <source>
        <dbReference type="ARBA" id="ARBA00022989"/>
    </source>
</evidence>
<evidence type="ECO:0000256" key="4">
    <source>
        <dbReference type="ARBA" id="ARBA00023136"/>
    </source>
</evidence>
<dbReference type="GO" id="GO:0022857">
    <property type="term" value="F:transmembrane transporter activity"/>
    <property type="evidence" value="ECO:0007669"/>
    <property type="project" value="InterPro"/>
</dbReference>
<name>A0A6I4ID31_9SPHI</name>
<dbReference type="PANTHER" id="PTHR23514:SF13">
    <property type="entry name" value="INNER MEMBRANE PROTEIN YBJJ"/>
    <property type="match status" value="1"/>
</dbReference>
<protein>
    <submittedName>
        <fullName evidence="7">MFS transporter</fullName>
    </submittedName>
</protein>
<dbReference type="GO" id="GO:0016020">
    <property type="term" value="C:membrane"/>
    <property type="evidence" value="ECO:0007669"/>
    <property type="project" value="UniProtKB-SubCell"/>
</dbReference>
<dbReference type="Gene3D" id="1.20.1250.20">
    <property type="entry name" value="MFS general substrate transporter like domains"/>
    <property type="match status" value="1"/>
</dbReference>
<evidence type="ECO:0000256" key="1">
    <source>
        <dbReference type="ARBA" id="ARBA00004141"/>
    </source>
</evidence>
<organism evidence="7 8">
    <name type="scientific">Mucilaginibacter aquatilis</name>
    <dbReference type="NCBI Taxonomy" id="1517760"/>
    <lineage>
        <taxon>Bacteria</taxon>
        <taxon>Pseudomonadati</taxon>
        <taxon>Bacteroidota</taxon>
        <taxon>Sphingobacteriia</taxon>
        <taxon>Sphingobacteriales</taxon>
        <taxon>Sphingobacteriaceae</taxon>
        <taxon>Mucilaginibacter</taxon>
    </lineage>
</organism>
<sequence>MAEFVNKSPRDLRIGCAVFFFISGFGYSSWASRIPSVQHDLHLNEAQLGSLLFALPIGLMATMPVTGRLLSHYTSRSIMMFGALLFNAVLLFLGLATTVWQFAVILFALGSGRNLLNLSVNAQSVGVQSLYPKSIITTFHGIWSMAGFAGAAVGYIMVSFNIGLLYHLGAVSLLLCAASIYYYPSTFHQKPKPVERKPFLILPDKHMLKFAVICFACMACENTMYDWSAIYFEKAINTGKATATAAFVGYMVAMTIARFVGDKVVTRIGIKNMLNYSGWFIFAGLLLAVLVPYAIPAAIGFMLVGLGVACVVPLVFSIAGKSATLSSGAAIASISTIGYFGFLLVPPFVGYVAQAVGLRWSFGFIAILGGLIVIMVQKIKE</sequence>
<dbReference type="PROSITE" id="PS50850">
    <property type="entry name" value="MFS"/>
    <property type="match status" value="1"/>
</dbReference>
<feature type="transmembrane region" description="Helical" evidence="5">
    <location>
        <begin position="241"/>
        <end position="261"/>
    </location>
</feature>
<feature type="transmembrane region" description="Helical" evidence="5">
    <location>
        <begin position="50"/>
        <end position="71"/>
    </location>
</feature>
<dbReference type="CDD" id="cd17393">
    <property type="entry name" value="MFS_MosC_like"/>
    <property type="match status" value="1"/>
</dbReference>
<feature type="transmembrane region" description="Helical" evidence="5">
    <location>
        <begin position="83"/>
        <end position="109"/>
    </location>
</feature>
<evidence type="ECO:0000259" key="6">
    <source>
        <dbReference type="PROSITE" id="PS50850"/>
    </source>
</evidence>
<gene>
    <name evidence="7" type="ORF">GO816_18215</name>
</gene>
<keyword evidence="4 5" id="KW-0472">Membrane</keyword>
<dbReference type="InterPro" id="IPR020846">
    <property type="entry name" value="MFS_dom"/>
</dbReference>
<comment type="subcellular location">
    <subcellularLocation>
        <location evidence="1">Membrane</location>
        <topology evidence="1">Multi-pass membrane protein</topology>
    </subcellularLocation>
</comment>
<dbReference type="PANTHER" id="PTHR23514">
    <property type="entry name" value="BYPASS OF STOP CODON PROTEIN 6"/>
    <property type="match status" value="1"/>
</dbReference>
<evidence type="ECO:0000256" key="2">
    <source>
        <dbReference type="ARBA" id="ARBA00022692"/>
    </source>
</evidence>
<keyword evidence="8" id="KW-1185">Reference proteome</keyword>
<proteinExistence type="predicted"/>
<dbReference type="InterPro" id="IPR051788">
    <property type="entry name" value="MFS_Transporter"/>
</dbReference>
<feature type="transmembrane region" description="Helical" evidence="5">
    <location>
        <begin position="273"/>
        <end position="295"/>
    </location>
</feature>
<evidence type="ECO:0000313" key="7">
    <source>
        <dbReference type="EMBL" id="MVN93072.1"/>
    </source>
</evidence>
<reference evidence="7 8" key="1">
    <citation type="submission" date="2019-12" db="EMBL/GenBank/DDBJ databases">
        <title>Mucilaginibacter sp. HME9299 genome sequencing and assembly.</title>
        <authorList>
            <person name="Kang H."/>
            <person name="Kim H."/>
            <person name="Joh K."/>
        </authorList>
    </citation>
    <scope>NUCLEOTIDE SEQUENCE [LARGE SCALE GENOMIC DNA]</scope>
    <source>
        <strain evidence="7 8">HME9299</strain>
    </source>
</reference>
<dbReference type="OrthoDB" id="9809599at2"/>
<feature type="transmembrane region" description="Helical" evidence="5">
    <location>
        <begin position="301"/>
        <end position="319"/>
    </location>
</feature>
<feature type="transmembrane region" description="Helical" evidence="5">
    <location>
        <begin position="135"/>
        <end position="157"/>
    </location>
</feature>
<dbReference type="Pfam" id="PF07690">
    <property type="entry name" value="MFS_1"/>
    <property type="match status" value="1"/>
</dbReference>
<dbReference type="RefSeq" id="WP_157543388.1">
    <property type="nucleotide sequence ID" value="NZ_WQLA01000008.1"/>
</dbReference>
<feature type="transmembrane region" description="Helical" evidence="5">
    <location>
        <begin position="331"/>
        <end position="352"/>
    </location>
</feature>
<dbReference type="Proteomes" id="UP000434850">
    <property type="component" value="Unassembled WGS sequence"/>
</dbReference>
<dbReference type="InterPro" id="IPR036259">
    <property type="entry name" value="MFS_trans_sf"/>
</dbReference>